<accession>A0A8S9KAF8</accession>
<gene>
    <name evidence="2" type="ORF">F2Q70_00039488</name>
</gene>
<feature type="compositionally biased region" description="Basic and acidic residues" evidence="1">
    <location>
        <begin position="1"/>
        <end position="16"/>
    </location>
</feature>
<reference evidence="2" key="1">
    <citation type="submission" date="2019-12" db="EMBL/GenBank/DDBJ databases">
        <title>Genome sequencing and annotation of Brassica cretica.</title>
        <authorList>
            <person name="Studholme D.J."/>
            <person name="Sarris P.F."/>
        </authorList>
    </citation>
    <scope>NUCLEOTIDE SEQUENCE</scope>
    <source>
        <strain evidence="2">PFS-102/07</strain>
        <tissue evidence="2">Leaf</tissue>
    </source>
</reference>
<protein>
    <submittedName>
        <fullName evidence="2">Uncharacterized protein</fullName>
    </submittedName>
</protein>
<evidence type="ECO:0000256" key="1">
    <source>
        <dbReference type="SAM" id="MobiDB-lite"/>
    </source>
</evidence>
<dbReference type="EMBL" id="QGKY02000190">
    <property type="protein sequence ID" value="KAF2590548.1"/>
    <property type="molecule type" value="Genomic_DNA"/>
</dbReference>
<sequence length="101" mass="11245">MKQKVFRSEFKRERKGGAFGGSNSPDCEPNVVHPTCFYRKISTETPIEIKRKVFRSEFKLERKGGALGGCSNCLTHQTGELDDSFGPTRRMGELDGAFGPT</sequence>
<name>A0A8S9KAF8_BRACR</name>
<organism evidence="2">
    <name type="scientific">Brassica cretica</name>
    <name type="common">Mustard</name>
    <dbReference type="NCBI Taxonomy" id="69181"/>
    <lineage>
        <taxon>Eukaryota</taxon>
        <taxon>Viridiplantae</taxon>
        <taxon>Streptophyta</taxon>
        <taxon>Embryophyta</taxon>
        <taxon>Tracheophyta</taxon>
        <taxon>Spermatophyta</taxon>
        <taxon>Magnoliopsida</taxon>
        <taxon>eudicotyledons</taxon>
        <taxon>Gunneridae</taxon>
        <taxon>Pentapetalae</taxon>
        <taxon>rosids</taxon>
        <taxon>malvids</taxon>
        <taxon>Brassicales</taxon>
        <taxon>Brassicaceae</taxon>
        <taxon>Brassiceae</taxon>
        <taxon>Brassica</taxon>
    </lineage>
</organism>
<proteinExistence type="predicted"/>
<comment type="caution">
    <text evidence="2">The sequence shown here is derived from an EMBL/GenBank/DDBJ whole genome shotgun (WGS) entry which is preliminary data.</text>
</comment>
<dbReference type="AlphaFoldDB" id="A0A8S9KAF8"/>
<feature type="region of interest" description="Disordered" evidence="1">
    <location>
        <begin position="1"/>
        <end position="24"/>
    </location>
</feature>
<evidence type="ECO:0000313" key="2">
    <source>
        <dbReference type="EMBL" id="KAF2590548.1"/>
    </source>
</evidence>